<sequence>MTATRAPVRSPASTAKNPSKPEVPAVNMLNIHNSNFVLKTPHKCVHCCKEYPRKAYLEGHIRSAHTGERPFVCAHFENGFVLETMSTEHLKTTHGMGRVGKERLPRSKREVVQGQNLGGFNEET</sequence>
<evidence type="ECO:0000313" key="5">
    <source>
        <dbReference type="Proteomes" id="UP000198287"/>
    </source>
</evidence>
<dbReference type="GO" id="GO:0008270">
    <property type="term" value="F:zinc ion binding"/>
    <property type="evidence" value="ECO:0007669"/>
    <property type="project" value="UniProtKB-KW"/>
</dbReference>
<name>A0A226DBN3_FOLCA</name>
<dbReference type="AlphaFoldDB" id="A0A226DBN3"/>
<dbReference type="PROSITE" id="PS50157">
    <property type="entry name" value="ZINC_FINGER_C2H2_2"/>
    <property type="match status" value="1"/>
</dbReference>
<accession>A0A226DBN3</accession>
<dbReference type="OrthoDB" id="6077919at2759"/>
<feature type="domain" description="C2H2-type" evidence="3">
    <location>
        <begin position="42"/>
        <end position="70"/>
    </location>
</feature>
<dbReference type="SUPFAM" id="SSF57667">
    <property type="entry name" value="beta-beta-alpha zinc fingers"/>
    <property type="match status" value="1"/>
</dbReference>
<dbReference type="EMBL" id="LNIX01000026">
    <property type="protein sequence ID" value="OXA42318.1"/>
    <property type="molecule type" value="Genomic_DNA"/>
</dbReference>
<dbReference type="Proteomes" id="UP000198287">
    <property type="component" value="Unassembled WGS sequence"/>
</dbReference>
<dbReference type="InterPro" id="IPR036236">
    <property type="entry name" value="Znf_C2H2_sf"/>
</dbReference>
<dbReference type="PROSITE" id="PS00028">
    <property type="entry name" value="ZINC_FINGER_C2H2_1"/>
    <property type="match status" value="1"/>
</dbReference>
<feature type="region of interest" description="Disordered" evidence="2">
    <location>
        <begin position="1"/>
        <end position="23"/>
    </location>
</feature>
<dbReference type="Gene3D" id="3.30.160.60">
    <property type="entry name" value="Classic Zinc Finger"/>
    <property type="match status" value="1"/>
</dbReference>
<protein>
    <submittedName>
        <fullName evidence="4">Zinc finger protein MSN4</fullName>
    </submittedName>
</protein>
<gene>
    <name evidence="4" type="ORF">Fcan01_22737</name>
</gene>
<keyword evidence="1" id="KW-0862">Zinc</keyword>
<evidence type="ECO:0000259" key="3">
    <source>
        <dbReference type="PROSITE" id="PS50157"/>
    </source>
</evidence>
<evidence type="ECO:0000313" key="4">
    <source>
        <dbReference type="EMBL" id="OXA42318.1"/>
    </source>
</evidence>
<reference evidence="4 5" key="1">
    <citation type="submission" date="2015-12" db="EMBL/GenBank/DDBJ databases">
        <title>The genome of Folsomia candida.</title>
        <authorList>
            <person name="Faddeeva A."/>
            <person name="Derks M.F."/>
            <person name="Anvar Y."/>
            <person name="Smit S."/>
            <person name="Van Straalen N."/>
            <person name="Roelofs D."/>
        </authorList>
    </citation>
    <scope>NUCLEOTIDE SEQUENCE [LARGE SCALE GENOMIC DNA]</scope>
    <source>
        <strain evidence="4 5">VU population</strain>
        <tissue evidence="4">Whole body</tissue>
    </source>
</reference>
<keyword evidence="5" id="KW-1185">Reference proteome</keyword>
<proteinExistence type="predicted"/>
<dbReference type="InterPro" id="IPR013087">
    <property type="entry name" value="Znf_C2H2_type"/>
</dbReference>
<keyword evidence="1" id="KW-0863">Zinc-finger</keyword>
<evidence type="ECO:0000256" key="2">
    <source>
        <dbReference type="SAM" id="MobiDB-lite"/>
    </source>
</evidence>
<organism evidence="4 5">
    <name type="scientific">Folsomia candida</name>
    <name type="common">Springtail</name>
    <dbReference type="NCBI Taxonomy" id="158441"/>
    <lineage>
        <taxon>Eukaryota</taxon>
        <taxon>Metazoa</taxon>
        <taxon>Ecdysozoa</taxon>
        <taxon>Arthropoda</taxon>
        <taxon>Hexapoda</taxon>
        <taxon>Collembola</taxon>
        <taxon>Entomobryomorpha</taxon>
        <taxon>Isotomoidea</taxon>
        <taxon>Isotomidae</taxon>
        <taxon>Proisotominae</taxon>
        <taxon>Folsomia</taxon>
    </lineage>
</organism>
<comment type="caution">
    <text evidence="4">The sequence shown here is derived from an EMBL/GenBank/DDBJ whole genome shotgun (WGS) entry which is preliminary data.</text>
</comment>
<keyword evidence="1" id="KW-0479">Metal-binding</keyword>
<evidence type="ECO:0000256" key="1">
    <source>
        <dbReference type="PROSITE-ProRule" id="PRU00042"/>
    </source>
</evidence>